<name>A0ABZ3C759_9ACTN</name>
<dbReference type="InterPro" id="IPR036779">
    <property type="entry name" value="LysM_dom_sf"/>
</dbReference>
<dbReference type="Gene3D" id="3.10.350.10">
    <property type="entry name" value="LysM domain"/>
    <property type="match status" value="2"/>
</dbReference>
<reference evidence="4 5" key="1">
    <citation type="journal article" date="2023" name="Environ Microbiome">
        <title>A coral-associated actinobacterium mitigates coral bleaching under heat stress.</title>
        <authorList>
            <person name="Li J."/>
            <person name="Zou Y."/>
            <person name="Li Q."/>
            <person name="Zhang J."/>
            <person name="Bourne D.G."/>
            <person name="Lyu Y."/>
            <person name="Liu C."/>
            <person name="Zhang S."/>
        </authorList>
    </citation>
    <scope>NUCLEOTIDE SEQUENCE [LARGE SCALE GENOMIC DNA]</scope>
    <source>
        <strain evidence="4 5">SCSIO 13291</strain>
    </source>
</reference>
<organism evidence="4 5">
    <name type="scientific">Propioniciclava soli</name>
    <dbReference type="NCBI Taxonomy" id="2775081"/>
    <lineage>
        <taxon>Bacteria</taxon>
        <taxon>Bacillati</taxon>
        <taxon>Actinomycetota</taxon>
        <taxon>Actinomycetes</taxon>
        <taxon>Propionibacteriales</taxon>
        <taxon>Propionibacteriaceae</taxon>
        <taxon>Propioniciclava</taxon>
    </lineage>
</organism>
<dbReference type="InterPro" id="IPR018392">
    <property type="entry name" value="LysM"/>
</dbReference>
<feature type="transmembrane region" description="Helical" evidence="2">
    <location>
        <begin position="56"/>
        <end position="80"/>
    </location>
</feature>
<gene>
    <name evidence="4" type="ORF">PCC79_17250</name>
</gene>
<evidence type="ECO:0000313" key="4">
    <source>
        <dbReference type="EMBL" id="WZW98603.1"/>
    </source>
</evidence>
<sequence>MIRQRLTGLAATVGIAVLLVGLPALLLQVGLGNLPTITDWSDVVALLLRRDDGTLALVVIKALGWVTWAMLGALILLEIVTRIRGVQPRDLPGLHLSQVAARQLVAAAAALFVAPGPTLAYADPLPAPASIATVTAPPAPQVTASHTAPHTVEDTAPPVQTRQHTVKRGESLWSIAAAELGNGRRYTEIAALNTRLLDGKGDDFLRAGWVLALPVGGTDSTTNQAPTETYTVREGDTLSEIAHDHLGDAQAFPKIVEASRTITQPGGRHLTNPDVIDVGWTLAIPQPRPDTGQNLAPVASPTQPTRDAVTPEPVVEEPVTHELPAPAEPAVMPAASPVPSAPEPAPVQTTRAVEAADTSTVTVDEAAPIPGWLVPGLVGAGSLLAGSLWVALGHRRAAQLRARRPGRMIATPPPALDPIDKTLRTEGASAALDVAFLDEALRRLASRRGRAGEPMPHLAAVEQADDVIRLHLADPADLREPWRHAPDRLRWELPIQSDLVEVGPLDGALPAPYPQLVTLGLDEGGHRWLYNLEEAGVLRVIGDPDRARDFVRHAAAELAVHPWTRDVHVECVGIAAEAVAFNRRRVRHHDTADITAHVIADTVAMIDRTREAGLDIHTGRATLLDDPLWDSRLLLLDTDRTDLTEQLARLLNDQPRQTGTALMMIDVDGGHEDIDAEVLRVTGDGRLQLPGVGLTLTAAGLTARDTAGCAAIFAQADEPDVEYPQHPEPAEGWRAHTNQVGQLLPEHIVARDQVPDEPVTNVLPEIDEVYVDAAAVTPDDLTALAPHIPESVRELVEQDDPTLDDDVSTWFDPSCDLPKLMLLGPLTVRVAPTGTPTAAVDRKPYFSELLAFLATRPHGATTEEVADAMGIPSGRVRKDVLALRTWLGVNPRTGRPHVPDSRQTTAASVRGRAAYQVEDLLVDADLFRRLRARGEARGSAGLDDLRRALSLVSGTPFGQLRRNGGTWLSEGQRLDQVLLCSIVDVTHLVTTASLALGDHAAAQKAAQLAVRVAPAEETAQLDLAAALASQGHHRASDNADALVGVAERADPRLPGRGASRRSPRGGPRPVRRRPQRDRLPPVVRGRRRVRRPGRTTHLGHRGGHQPRGRRRPPFDLAPPGRREPHRRLGSSGRPRCRSGLARTRGRLRGRLPPPRRTVVPGPSRGATHHSELEAVPVNRRSAGAGALPVRQGRAQRGSSQPPHQAARGLPAPTCPHGRTQPRPPALMPPRPHTHQAVFPGRSSAGTCAR</sequence>
<dbReference type="InterPro" id="IPR005158">
    <property type="entry name" value="BTAD"/>
</dbReference>
<feature type="region of interest" description="Disordered" evidence="1">
    <location>
        <begin position="288"/>
        <end position="314"/>
    </location>
</feature>
<evidence type="ECO:0000313" key="5">
    <source>
        <dbReference type="Proteomes" id="UP001434337"/>
    </source>
</evidence>
<feature type="compositionally biased region" description="Basic residues" evidence="1">
    <location>
        <begin position="1058"/>
        <end position="1075"/>
    </location>
</feature>
<evidence type="ECO:0000256" key="2">
    <source>
        <dbReference type="SAM" id="Phobius"/>
    </source>
</evidence>
<dbReference type="PROSITE" id="PS51782">
    <property type="entry name" value="LYSM"/>
    <property type="match status" value="2"/>
</dbReference>
<feature type="compositionally biased region" description="Low complexity" evidence="1">
    <location>
        <begin position="1156"/>
        <end position="1165"/>
    </location>
</feature>
<feature type="compositionally biased region" description="Pro residues" evidence="1">
    <location>
        <begin position="1221"/>
        <end position="1230"/>
    </location>
</feature>
<dbReference type="PANTHER" id="PTHR34700:SF4">
    <property type="entry name" value="PHAGE-LIKE ELEMENT PBSX PROTEIN XKDP"/>
    <property type="match status" value="1"/>
</dbReference>
<dbReference type="RefSeq" id="WP_342372607.1">
    <property type="nucleotide sequence ID" value="NZ_CP115965.1"/>
</dbReference>
<evidence type="ECO:0000259" key="3">
    <source>
        <dbReference type="PROSITE" id="PS51782"/>
    </source>
</evidence>
<protein>
    <submittedName>
        <fullName evidence="4">LysM peptidoglycan-binding domain-containing protein</fullName>
    </submittedName>
</protein>
<proteinExistence type="predicted"/>
<keyword evidence="2" id="KW-0472">Membrane</keyword>
<dbReference type="Pfam" id="PF01476">
    <property type="entry name" value="LysM"/>
    <property type="match status" value="2"/>
</dbReference>
<feature type="domain" description="LysM" evidence="3">
    <location>
        <begin position="162"/>
        <end position="213"/>
    </location>
</feature>
<feature type="region of interest" description="Disordered" evidence="1">
    <location>
        <begin position="1048"/>
        <end position="1249"/>
    </location>
</feature>
<dbReference type="SUPFAM" id="SSF48452">
    <property type="entry name" value="TPR-like"/>
    <property type="match status" value="1"/>
</dbReference>
<dbReference type="PANTHER" id="PTHR34700">
    <property type="entry name" value="POTASSIUM BINDING PROTEIN KBP"/>
    <property type="match status" value="1"/>
</dbReference>
<dbReference type="InterPro" id="IPR011990">
    <property type="entry name" value="TPR-like_helical_dom_sf"/>
</dbReference>
<dbReference type="InterPro" id="IPR052196">
    <property type="entry name" value="Bact_Kbp"/>
</dbReference>
<dbReference type="EMBL" id="CP115965">
    <property type="protein sequence ID" value="WZW98603.1"/>
    <property type="molecule type" value="Genomic_DNA"/>
</dbReference>
<dbReference type="Proteomes" id="UP001434337">
    <property type="component" value="Chromosome"/>
</dbReference>
<dbReference type="SMART" id="SM00257">
    <property type="entry name" value="LysM"/>
    <property type="match status" value="2"/>
</dbReference>
<dbReference type="CDD" id="cd00118">
    <property type="entry name" value="LysM"/>
    <property type="match status" value="2"/>
</dbReference>
<feature type="compositionally biased region" description="Basic residues" evidence="1">
    <location>
        <begin position="1084"/>
        <end position="1111"/>
    </location>
</feature>
<dbReference type="SMART" id="SM01043">
    <property type="entry name" value="BTAD"/>
    <property type="match status" value="1"/>
</dbReference>
<evidence type="ECO:0000256" key="1">
    <source>
        <dbReference type="SAM" id="MobiDB-lite"/>
    </source>
</evidence>
<keyword evidence="2" id="KW-0812">Transmembrane</keyword>
<feature type="domain" description="LysM" evidence="3">
    <location>
        <begin position="228"/>
        <end position="284"/>
    </location>
</feature>
<keyword evidence="5" id="KW-1185">Reference proteome</keyword>
<accession>A0ABZ3C759</accession>
<keyword evidence="2" id="KW-1133">Transmembrane helix</keyword>